<feature type="domain" description="Impact N-terminal" evidence="2">
    <location>
        <begin position="20"/>
        <end position="123"/>
    </location>
</feature>
<comment type="similarity">
    <text evidence="1">Belongs to the IMPACT family.</text>
</comment>
<dbReference type="OrthoDB" id="9813771at2"/>
<dbReference type="InterPro" id="IPR020568">
    <property type="entry name" value="Ribosomal_Su5_D2-typ_SF"/>
</dbReference>
<dbReference type="AlphaFoldDB" id="A0A1H4CD41"/>
<dbReference type="PANTHER" id="PTHR16301">
    <property type="entry name" value="IMPACT-RELATED"/>
    <property type="match status" value="1"/>
</dbReference>
<dbReference type="InterPro" id="IPR023582">
    <property type="entry name" value="Impact"/>
</dbReference>
<dbReference type="PROSITE" id="PS00910">
    <property type="entry name" value="UPF0029"/>
    <property type="match status" value="1"/>
</dbReference>
<dbReference type="InterPro" id="IPR001498">
    <property type="entry name" value="Impact_N"/>
</dbReference>
<dbReference type="RefSeq" id="WP_092565359.1">
    <property type="nucleotide sequence ID" value="NZ_FNQV01000012.1"/>
</dbReference>
<evidence type="ECO:0000313" key="3">
    <source>
        <dbReference type="EMBL" id="SEA58375.1"/>
    </source>
</evidence>
<dbReference type="PANTHER" id="PTHR16301:SF20">
    <property type="entry name" value="IMPACT FAMILY MEMBER YIGZ"/>
    <property type="match status" value="1"/>
</dbReference>
<organism evidence="3 4">
    <name type="scientific">Bowdeniella nasicola</name>
    <dbReference type="NCBI Taxonomy" id="208480"/>
    <lineage>
        <taxon>Bacteria</taxon>
        <taxon>Bacillati</taxon>
        <taxon>Actinomycetota</taxon>
        <taxon>Actinomycetes</taxon>
        <taxon>Actinomycetales</taxon>
        <taxon>Actinomycetaceae</taxon>
        <taxon>Bowdeniella</taxon>
    </lineage>
</organism>
<evidence type="ECO:0000313" key="4">
    <source>
        <dbReference type="Proteomes" id="UP000199288"/>
    </source>
</evidence>
<evidence type="ECO:0000259" key="2">
    <source>
        <dbReference type="Pfam" id="PF01205"/>
    </source>
</evidence>
<dbReference type="GO" id="GO:0005737">
    <property type="term" value="C:cytoplasm"/>
    <property type="evidence" value="ECO:0007669"/>
    <property type="project" value="TreeGrafter"/>
</dbReference>
<gene>
    <name evidence="3" type="ORF">SAMN02910418_01934</name>
</gene>
<name>A0A1H4CD41_9ACTO</name>
<dbReference type="GO" id="GO:0006446">
    <property type="term" value="P:regulation of translational initiation"/>
    <property type="evidence" value="ECO:0007669"/>
    <property type="project" value="TreeGrafter"/>
</dbReference>
<keyword evidence="4" id="KW-1185">Reference proteome</keyword>
<accession>A0A1H4CD41</accession>
<dbReference type="SUPFAM" id="SSF54211">
    <property type="entry name" value="Ribosomal protein S5 domain 2-like"/>
    <property type="match status" value="1"/>
</dbReference>
<dbReference type="InterPro" id="IPR020569">
    <property type="entry name" value="UPF0029_Impact_CS"/>
</dbReference>
<dbReference type="InterPro" id="IPR036956">
    <property type="entry name" value="Impact_N_sf"/>
</dbReference>
<dbReference type="Gene3D" id="3.30.230.30">
    <property type="entry name" value="Impact, N-terminal domain"/>
    <property type="match status" value="1"/>
</dbReference>
<sequence>MADFTLARGTTAHAELEISRSRFLGYARRIDSEAAARAFFSEIRGEFPDARHHCTALTVRAGVNPIERSSDDGEPSGTAGMPMLAALRGSGLIDTALVVVRYFGGIKLGTGGLVRAYTDAALATLQAARVVELKAIPAWELTVDAADAGRLHAGFEGHGITVADVVYGSDPQRPAEALFTLTHPDEDAFAAQLAALTLGEGKPRRISDRIVEVAQ</sequence>
<proteinExistence type="inferred from homology"/>
<dbReference type="Pfam" id="PF01205">
    <property type="entry name" value="Impact_N"/>
    <property type="match status" value="1"/>
</dbReference>
<evidence type="ECO:0000256" key="1">
    <source>
        <dbReference type="ARBA" id="ARBA00007665"/>
    </source>
</evidence>
<reference evidence="4" key="1">
    <citation type="submission" date="2016-10" db="EMBL/GenBank/DDBJ databases">
        <authorList>
            <person name="Varghese N."/>
            <person name="Submissions S."/>
        </authorList>
    </citation>
    <scope>NUCLEOTIDE SEQUENCE [LARGE SCALE GENOMIC DNA]</scope>
    <source>
        <strain evidence="4">KPR-1</strain>
    </source>
</reference>
<dbReference type="EMBL" id="FNQV01000012">
    <property type="protein sequence ID" value="SEA58375.1"/>
    <property type="molecule type" value="Genomic_DNA"/>
</dbReference>
<protein>
    <submittedName>
        <fullName evidence="3">Uncharacterized protein, YigZ family</fullName>
    </submittedName>
</protein>
<dbReference type="Proteomes" id="UP000199288">
    <property type="component" value="Unassembled WGS sequence"/>
</dbReference>